<dbReference type="SMART" id="SM00267">
    <property type="entry name" value="GGDEF"/>
    <property type="match status" value="1"/>
</dbReference>
<feature type="transmembrane region" description="Helical" evidence="5">
    <location>
        <begin position="136"/>
        <end position="159"/>
    </location>
</feature>
<proteinExistence type="predicted"/>
<comment type="caution">
    <text evidence="9">The sequence shown here is derived from an EMBL/GenBank/DDBJ whole genome shotgun (WGS) entry which is preliminary data.</text>
</comment>
<protein>
    <submittedName>
        <fullName evidence="9">EAL domain-containing protein</fullName>
    </submittedName>
</protein>
<dbReference type="InterPro" id="IPR000160">
    <property type="entry name" value="GGDEF_dom"/>
</dbReference>
<dbReference type="InterPro" id="IPR052155">
    <property type="entry name" value="Biofilm_reg_signaling"/>
</dbReference>
<dbReference type="InterPro" id="IPR035919">
    <property type="entry name" value="EAL_sf"/>
</dbReference>
<dbReference type="Pfam" id="PF00990">
    <property type="entry name" value="GGDEF"/>
    <property type="match status" value="1"/>
</dbReference>
<keyword evidence="3 5" id="KW-0472">Membrane</keyword>
<keyword evidence="2" id="KW-1003">Cell membrane</keyword>
<dbReference type="Proteomes" id="UP000634529">
    <property type="component" value="Unassembled WGS sequence"/>
</dbReference>
<organism evidence="9 10">
    <name type="scientific">Paenibacillus arenosi</name>
    <dbReference type="NCBI Taxonomy" id="2774142"/>
    <lineage>
        <taxon>Bacteria</taxon>
        <taxon>Bacillati</taxon>
        <taxon>Bacillota</taxon>
        <taxon>Bacilli</taxon>
        <taxon>Bacillales</taxon>
        <taxon>Paenibacillaceae</taxon>
        <taxon>Paenibacillus</taxon>
    </lineage>
</organism>
<keyword evidence="4" id="KW-0175">Coiled coil</keyword>
<comment type="subcellular location">
    <subcellularLocation>
        <location evidence="1">Cell membrane</location>
    </subcellularLocation>
</comment>
<gene>
    <name evidence="9" type="ORF">IFO66_19975</name>
</gene>
<keyword evidence="10" id="KW-1185">Reference proteome</keyword>
<feature type="coiled-coil region" evidence="4">
    <location>
        <begin position="428"/>
        <end position="462"/>
    </location>
</feature>
<dbReference type="Pfam" id="PF00563">
    <property type="entry name" value="EAL"/>
    <property type="match status" value="1"/>
</dbReference>
<evidence type="ECO:0000313" key="9">
    <source>
        <dbReference type="EMBL" id="MBD8500567.1"/>
    </source>
</evidence>
<feature type="transmembrane region" description="Helical" evidence="5">
    <location>
        <begin position="171"/>
        <end position="191"/>
    </location>
</feature>
<evidence type="ECO:0000256" key="2">
    <source>
        <dbReference type="ARBA" id="ARBA00022475"/>
    </source>
</evidence>
<dbReference type="NCBIfam" id="TIGR00254">
    <property type="entry name" value="GGDEF"/>
    <property type="match status" value="1"/>
</dbReference>
<dbReference type="EMBL" id="JACYTN010000024">
    <property type="protein sequence ID" value="MBD8500567.1"/>
    <property type="molecule type" value="Genomic_DNA"/>
</dbReference>
<feature type="transmembrane region" description="Helical" evidence="5">
    <location>
        <begin position="68"/>
        <end position="94"/>
    </location>
</feature>
<dbReference type="InterPro" id="IPR003660">
    <property type="entry name" value="HAMP_dom"/>
</dbReference>
<keyword evidence="5" id="KW-0812">Transmembrane</keyword>
<dbReference type="CDD" id="cd01949">
    <property type="entry name" value="GGDEF"/>
    <property type="match status" value="1"/>
</dbReference>
<dbReference type="InterPro" id="IPR043128">
    <property type="entry name" value="Rev_trsase/Diguanyl_cyclase"/>
</dbReference>
<evidence type="ECO:0000256" key="3">
    <source>
        <dbReference type="ARBA" id="ARBA00023136"/>
    </source>
</evidence>
<dbReference type="SUPFAM" id="SSF55073">
    <property type="entry name" value="Nucleotide cyclase"/>
    <property type="match status" value="1"/>
</dbReference>
<dbReference type="PROSITE" id="PS50885">
    <property type="entry name" value="HAMP"/>
    <property type="match status" value="1"/>
</dbReference>
<dbReference type="Gene3D" id="3.30.70.270">
    <property type="match status" value="1"/>
</dbReference>
<dbReference type="InterPro" id="IPR029787">
    <property type="entry name" value="Nucleotide_cyclase"/>
</dbReference>
<feature type="domain" description="EAL" evidence="6">
    <location>
        <begin position="641"/>
        <end position="895"/>
    </location>
</feature>
<evidence type="ECO:0000256" key="5">
    <source>
        <dbReference type="SAM" id="Phobius"/>
    </source>
</evidence>
<dbReference type="SUPFAM" id="SSF141868">
    <property type="entry name" value="EAL domain-like"/>
    <property type="match status" value="1"/>
</dbReference>
<feature type="domain" description="HAMP" evidence="7">
    <location>
        <begin position="386"/>
        <end position="440"/>
    </location>
</feature>
<evidence type="ECO:0000259" key="7">
    <source>
        <dbReference type="PROSITE" id="PS50885"/>
    </source>
</evidence>
<dbReference type="PANTHER" id="PTHR44757:SF2">
    <property type="entry name" value="BIOFILM ARCHITECTURE MAINTENANCE PROTEIN MBAA"/>
    <property type="match status" value="1"/>
</dbReference>
<name>A0ABR9B2G9_9BACL</name>
<dbReference type="Gene3D" id="6.10.340.10">
    <property type="match status" value="1"/>
</dbReference>
<sequence>MPRSLLPYSSWRAGLICAVLIAFAALFTQYGIQYAYGAEFMICSAFLLIILVLFGSQWAAGSALIVSLGLYFFGFGSVTLLLIGLELILVGYLYERKRELLLLWSGLYWLCIGAPFAALFFYLSTDILSAEVLLQYFMFAMNGLLNAFLADIIVTYVPWSRVIPKARKKSVYLSQLLTHLCIAAIFIPFMINMVLDSKQMRNEIETDSFYFLDTQTRLMSDWLYEMNLSKRQSLALRHQIQMGMVERMIEDYSHSSLLKISLYDSNNELVASTDEHWFKMIDMSKNEGKLEKDPLSIHGFNLNHNDAQHFFRWLPSTHEYDYETRRWSDGYYVMERRLKEHPVNKVVVLLPISHYLKETIELYLQKYITLFILCSLAAGMSIIANRYIVRSLSNLTAITTGMPNKLLTHKIPWPESSIGEIRSLVHNFRMMSDRLAEMIREMNRMNEKLVDQTTMLETSEEKLQHLAYYDTLTQLPNRHYFTVNLEKALKSAEQKSSSLVLMFIDLDRFKHINDSLGHNIGDSLLVRVGQRLTCCMSTMAGVHICARLGGDEFVVIMEDSCRQDASVAVHQILTQFRESFFVSSYELYISASIGIAVYPDDGKEFTSLLKHADTAMYAAKDRGGQTYMFYDQLHPEQLPERHMLESDLRKALDRGELHLNYQPIVDVEGVVTAAEVLLRWSHPERGFVSPSKFIPLAEESGLIIPIGEWVLRTACLQHLEWTSKQELPHFKLSVNVSLRQFLNHDFLTSVDRILEQTGFNPESLILEITEGYVHKHVEQAIFVLKQLDKRGIQIAVDDFGTGYSSLSRLKTLPIHILKIDRSFVRHLQSDSTNVSIVQAVIQMGQSMNLKVMAEGVETVEELMQLQALGCTQIQGYLITPPLPAKEFVAQYHQFAMMDHILGAARPGG</sequence>
<evidence type="ECO:0000256" key="1">
    <source>
        <dbReference type="ARBA" id="ARBA00004236"/>
    </source>
</evidence>
<dbReference type="PROSITE" id="PS50887">
    <property type="entry name" value="GGDEF"/>
    <property type="match status" value="1"/>
</dbReference>
<dbReference type="SMART" id="SM00052">
    <property type="entry name" value="EAL"/>
    <property type="match status" value="1"/>
</dbReference>
<evidence type="ECO:0000256" key="4">
    <source>
        <dbReference type="SAM" id="Coils"/>
    </source>
</evidence>
<dbReference type="PROSITE" id="PS50883">
    <property type="entry name" value="EAL"/>
    <property type="match status" value="1"/>
</dbReference>
<dbReference type="InterPro" id="IPR001633">
    <property type="entry name" value="EAL_dom"/>
</dbReference>
<feature type="transmembrane region" description="Helical" evidence="5">
    <location>
        <begin position="12"/>
        <end position="32"/>
    </location>
</feature>
<dbReference type="RefSeq" id="WP_192026849.1">
    <property type="nucleotide sequence ID" value="NZ_JACYTN010000024.1"/>
</dbReference>
<feature type="transmembrane region" description="Helical" evidence="5">
    <location>
        <begin position="106"/>
        <end position="124"/>
    </location>
</feature>
<evidence type="ECO:0000313" key="10">
    <source>
        <dbReference type="Proteomes" id="UP000634529"/>
    </source>
</evidence>
<feature type="transmembrane region" description="Helical" evidence="5">
    <location>
        <begin position="38"/>
        <end position="56"/>
    </location>
</feature>
<dbReference type="PANTHER" id="PTHR44757">
    <property type="entry name" value="DIGUANYLATE CYCLASE DGCP"/>
    <property type="match status" value="1"/>
</dbReference>
<dbReference type="Gene3D" id="3.20.20.450">
    <property type="entry name" value="EAL domain"/>
    <property type="match status" value="1"/>
</dbReference>
<reference evidence="9 10" key="1">
    <citation type="submission" date="2020-09" db="EMBL/GenBank/DDBJ databases">
        <title>Paenibacillus sp. CAU 1523 isolated from sand of Haeundae Beach.</title>
        <authorList>
            <person name="Kim W."/>
        </authorList>
    </citation>
    <scope>NUCLEOTIDE SEQUENCE [LARGE SCALE GENOMIC DNA]</scope>
    <source>
        <strain evidence="9 10">CAU 1523</strain>
    </source>
</reference>
<evidence type="ECO:0000259" key="8">
    <source>
        <dbReference type="PROSITE" id="PS50887"/>
    </source>
</evidence>
<keyword evidence="5" id="KW-1133">Transmembrane helix</keyword>
<accession>A0ABR9B2G9</accession>
<feature type="domain" description="GGDEF" evidence="8">
    <location>
        <begin position="497"/>
        <end position="632"/>
    </location>
</feature>
<dbReference type="CDD" id="cd01948">
    <property type="entry name" value="EAL"/>
    <property type="match status" value="1"/>
</dbReference>
<evidence type="ECO:0000259" key="6">
    <source>
        <dbReference type="PROSITE" id="PS50883"/>
    </source>
</evidence>